<dbReference type="Proteomes" id="UP001500124">
    <property type="component" value="Unassembled WGS sequence"/>
</dbReference>
<dbReference type="CDD" id="cd00063">
    <property type="entry name" value="FN3"/>
    <property type="match status" value="1"/>
</dbReference>
<dbReference type="InterPro" id="IPR013783">
    <property type="entry name" value="Ig-like_fold"/>
</dbReference>
<keyword evidence="3" id="KW-0378">Hydrolase</keyword>
<dbReference type="InterPro" id="IPR012291">
    <property type="entry name" value="CBM2_carb-bd_dom_sf"/>
</dbReference>
<accession>A0ABP9JR13</accession>
<evidence type="ECO:0000259" key="6">
    <source>
        <dbReference type="PROSITE" id="PS50853"/>
    </source>
</evidence>
<dbReference type="SUPFAM" id="SSF49265">
    <property type="entry name" value="Fibronectin type III"/>
    <property type="match status" value="1"/>
</dbReference>
<keyword evidence="4" id="KW-0624">Polysaccharide degradation</keyword>
<dbReference type="SMART" id="SM00637">
    <property type="entry name" value="CBD_II"/>
    <property type="match status" value="1"/>
</dbReference>
<dbReference type="InterPro" id="IPR017853">
    <property type="entry name" value="GH"/>
</dbReference>
<dbReference type="PANTHER" id="PTHR43576">
    <property type="entry name" value="ALPHA-L-ARABINOFURANOSIDASE C-RELATED"/>
    <property type="match status" value="1"/>
</dbReference>
<evidence type="ECO:0000313" key="9">
    <source>
        <dbReference type="Proteomes" id="UP001500124"/>
    </source>
</evidence>
<dbReference type="Pfam" id="PF00041">
    <property type="entry name" value="fn3"/>
    <property type="match status" value="1"/>
</dbReference>
<dbReference type="InterPro" id="IPR003961">
    <property type="entry name" value="FN3_dom"/>
</dbReference>
<dbReference type="Gene3D" id="2.60.40.290">
    <property type="match status" value="1"/>
</dbReference>
<feature type="domain" description="Fibronectin type-III" evidence="6">
    <location>
        <begin position="516"/>
        <end position="605"/>
    </location>
</feature>
<gene>
    <name evidence="8" type="ORF">GCM10023336_01850</name>
</gene>
<feature type="region of interest" description="Disordered" evidence="5">
    <location>
        <begin position="1"/>
        <end position="24"/>
    </location>
</feature>
<feature type="compositionally biased region" description="Basic and acidic residues" evidence="5">
    <location>
        <begin position="1"/>
        <end position="11"/>
    </location>
</feature>
<dbReference type="Gene3D" id="2.60.40.1180">
    <property type="entry name" value="Golgi alpha-mannosidase II"/>
    <property type="match status" value="1"/>
</dbReference>
<dbReference type="InterPro" id="IPR013780">
    <property type="entry name" value="Glyco_hydro_b"/>
</dbReference>
<keyword evidence="2" id="KW-0119">Carbohydrate metabolism</keyword>
<dbReference type="SMART" id="SM00060">
    <property type="entry name" value="FN3"/>
    <property type="match status" value="1"/>
</dbReference>
<dbReference type="InterPro" id="IPR036116">
    <property type="entry name" value="FN3_sf"/>
</dbReference>
<keyword evidence="9" id="KW-1185">Reference proteome</keyword>
<dbReference type="Gene3D" id="3.20.20.80">
    <property type="entry name" value="Glycosidases"/>
    <property type="match status" value="1"/>
</dbReference>
<keyword evidence="1" id="KW-0732">Signal</keyword>
<evidence type="ECO:0000256" key="4">
    <source>
        <dbReference type="ARBA" id="ARBA00023326"/>
    </source>
</evidence>
<protein>
    <submittedName>
        <fullName evidence="8">Cellulose binding domain-containing protein</fullName>
    </submittedName>
</protein>
<dbReference type="PROSITE" id="PS51173">
    <property type="entry name" value="CBM2"/>
    <property type="match status" value="1"/>
</dbReference>
<dbReference type="InterPro" id="IPR001919">
    <property type="entry name" value="CBD2"/>
</dbReference>
<dbReference type="PROSITE" id="PS50853">
    <property type="entry name" value="FN3"/>
    <property type="match status" value="1"/>
</dbReference>
<evidence type="ECO:0000256" key="1">
    <source>
        <dbReference type="ARBA" id="ARBA00022729"/>
    </source>
</evidence>
<name>A0ABP9JR13_9ACTN</name>
<dbReference type="EMBL" id="BAABKC010000002">
    <property type="protein sequence ID" value="GAA5041603.1"/>
    <property type="molecule type" value="Genomic_DNA"/>
</dbReference>
<dbReference type="SUPFAM" id="SSF51445">
    <property type="entry name" value="(Trans)glycosidases"/>
    <property type="match status" value="1"/>
</dbReference>
<dbReference type="Pfam" id="PF00553">
    <property type="entry name" value="CBM_2"/>
    <property type="match status" value="1"/>
</dbReference>
<evidence type="ECO:0000313" key="8">
    <source>
        <dbReference type="EMBL" id="GAA5041603.1"/>
    </source>
</evidence>
<dbReference type="SUPFAM" id="SSF49384">
    <property type="entry name" value="Carbohydrate-binding domain"/>
    <property type="match status" value="1"/>
</dbReference>
<evidence type="ECO:0000256" key="3">
    <source>
        <dbReference type="ARBA" id="ARBA00023295"/>
    </source>
</evidence>
<feature type="domain" description="CBM2" evidence="7">
    <location>
        <begin position="602"/>
        <end position="715"/>
    </location>
</feature>
<reference evidence="9" key="1">
    <citation type="journal article" date="2019" name="Int. J. Syst. Evol. Microbiol.">
        <title>The Global Catalogue of Microorganisms (GCM) 10K type strain sequencing project: providing services to taxonomists for standard genome sequencing and annotation.</title>
        <authorList>
            <consortium name="The Broad Institute Genomics Platform"/>
            <consortium name="The Broad Institute Genome Sequencing Center for Infectious Disease"/>
            <person name="Wu L."/>
            <person name="Ma J."/>
        </authorList>
    </citation>
    <scope>NUCLEOTIDE SEQUENCE [LARGE SCALE GENOMIC DNA]</scope>
    <source>
        <strain evidence="9">JCM 18410</strain>
    </source>
</reference>
<evidence type="ECO:0000256" key="5">
    <source>
        <dbReference type="SAM" id="MobiDB-lite"/>
    </source>
</evidence>
<keyword evidence="3" id="KW-0326">Glycosidase</keyword>
<comment type="caution">
    <text evidence="8">The sequence shown here is derived from an EMBL/GenBank/DDBJ whole genome shotgun (WGS) entry which is preliminary data.</text>
</comment>
<dbReference type="RefSeq" id="WP_345666572.1">
    <property type="nucleotide sequence ID" value="NZ_BAABKC010000002.1"/>
</dbReference>
<organism evidence="8 9">
    <name type="scientific">Streptomyces similanensis</name>
    <dbReference type="NCBI Taxonomy" id="1274988"/>
    <lineage>
        <taxon>Bacteria</taxon>
        <taxon>Bacillati</taxon>
        <taxon>Actinomycetota</taxon>
        <taxon>Actinomycetes</taxon>
        <taxon>Kitasatosporales</taxon>
        <taxon>Streptomycetaceae</taxon>
        <taxon>Streptomyces</taxon>
    </lineage>
</organism>
<dbReference type="PANTHER" id="PTHR43576:SF3">
    <property type="entry name" value="ALPHA-L-ARABINOFURANOSIDASE C"/>
    <property type="match status" value="1"/>
</dbReference>
<dbReference type="Gene3D" id="2.60.40.10">
    <property type="entry name" value="Immunoglobulins"/>
    <property type="match status" value="1"/>
</dbReference>
<proteinExistence type="predicted"/>
<evidence type="ECO:0000259" key="7">
    <source>
        <dbReference type="PROSITE" id="PS51173"/>
    </source>
</evidence>
<dbReference type="InterPro" id="IPR008965">
    <property type="entry name" value="CBM2/CBM3_carb-bd_dom_sf"/>
</dbReference>
<evidence type="ECO:0000256" key="2">
    <source>
        <dbReference type="ARBA" id="ARBA00023277"/>
    </source>
</evidence>
<sequence>MHAAAPHDRRPTGRPPRTRLRGPGPVRRALAAGAVAAALLATAARLPAAAADATTLPGAIAAADEPAAVDVTVNADQGLGTLPDTAYGLNSAIWDAHMNTPDTQDLVKAAGIGMLRYPGGSYGDIYHWQTHTAPGGYVAPGTDFDSFMGTVQKAGAQPILIANYGSGTPEEAAGWVRYANVTKKYGAKFWEVGNELYGNGHYGSGWETDEHADRSPAAYAHGVLDYISAMKAVDPTIKVGAVLTTPGNWPDGVVADGDGADWNHTVVPLVAGKADFVIVHWYPGGSDAAGMLTTPSQLAGELQQLRAELAAAGAADTPIALTETNSNVLMDTQPNALFAADTYLTALANGVFTVDWWDTHNGAGTISTAPDGATDYGDMGLLSSGGCTGSVCEPPVNTPFPPYYGIQMLSHAGRPGDQLVNAGTDDPLVAAHAVRQADGDLSVLLINKDPSASHTARLRLSGFTADGSPADVAVFRDRGSAIETGTGDGSSRTLPPYSITTLTLHPRGGTAAAVGPPRSPKVTSVTDTTATLSWSPSTGGAPVRYEVYRQQGTTSELLTGTNATSATVRNLTPGATYTLNVLARDADGRLSRASDPVTVRTTSPATSTCEVAYRLTGGWGSGFNAQVTVTNTGPNPIDGWTLAYSFPDNGVSVTGYWNAKVAQSGRNVIATPVAYNATLAAHGGNSVSFGFTGANSGAYSAPTVFTLNGTVCTTT</sequence>